<proteinExistence type="predicted"/>
<evidence type="ECO:0000256" key="1">
    <source>
        <dbReference type="ARBA" id="ARBA00023002"/>
    </source>
</evidence>
<dbReference type="Gene3D" id="1.10.620.20">
    <property type="entry name" value="Ribonucleotide Reductase, subunit A"/>
    <property type="match status" value="1"/>
</dbReference>
<dbReference type="RefSeq" id="WP_069024146.1">
    <property type="nucleotide sequence ID" value="NZ_LVJZ01000003.1"/>
</dbReference>
<gene>
    <name evidence="3" type="ORF">A3196_03555</name>
</gene>
<dbReference type="PIRSF" id="PIRSF000040">
    <property type="entry name" value="MMOH_comp"/>
    <property type="match status" value="1"/>
</dbReference>
<sequence>MSIDIKTMNVEPKRHTFAHVARRLGSDAPASRYEEGVYDLQATTHFHYRPLWGPEHWHFDEGRTQIKMSDWYKFKDPRQYYYGTYTIARANMHQTTDRNFAFEEKREILANIDPEWREMIVNYLIPLRHYEWGANMNACSISDAGYGTAITSAAIFTAGDRLGIAQILSRIGISLGNGTGDLLDDAKAQWMDGPAWQGVRKSVEDSLVLKDWFEALVAQFLVMDGLVYPLVYNHFDNQGQKHGAAAISILCEFMVDWSAEHNRWVDAVIKVAAKESDENQALLSKWYGQWRDEAHKALQTLAAMVLGDGADSALADVKEQLDKRAGKLGLSV</sequence>
<dbReference type="InterPro" id="IPR003430">
    <property type="entry name" value="Phenol_Hydrox"/>
</dbReference>
<dbReference type="STRING" id="1818881.A3196_03555"/>
<name>A0A1E2UN02_9GAMM</name>
<dbReference type="EMBL" id="LVJZ01000003">
    <property type="protein sequence ID" value="ODB95915.1"/>
    <property type="molecule type" value="Genomic_DNA"/>
</dbReference>
<dbReference type="InterPro" id="IPR009078">
    <property type="entry name" value="Ferritin-like_SF"/>
</dbReference>
<dbReference type="Proteomes" id="UP000094849">
    <property type="component" value="Unassembled WGS sequence"/>
</dbReference>
<dbReference type="Pfam" id="PF02332">
    <property type="entry name" value="Phenol_Hydrox"/>
    <property type="match status" value="1"/>
</dbReference>
<dbReference type="CDD" id="cd01058">
    <property type="entry name" value="AAMH_B"/>
    <property type="match status" value="1"/>
</dbReference>
<evidence type="ECO:0000313" key="4">
    <source>
        <dbReference type="Proteomes" id="UP000094849"/>
    </source>
</evidence>
<evidence type="ECO:0000313" key="3">
    <source>
        <dbReference type="EMBL" id="ODB95915.1"/>
    </source>
</evidence>
<evidence type="ECO:0000256" key="2">
    <source>
        <dbReference type="ARBA" id="ARBA00023033"/>
    </source>
</evidence>
<keyword evidence="4" id="KW-1185">Reference proteome</keyword>
<dbReference type="InterPro" id="IPR012348">
    <property type="entry name" value="RNR-like"/>
</dbReference>
<keyword evidence="1" id="KW-0560">Oxidoreductase</keyword>
<keyword evidence="2" id="KW-0503">Monooxygenase</keyword>
<accession>A0A1E2UN02</accession>
<comment type="caution">
    <text evidence="3">The sequence shown here is derived from an EMBL/GenBank/DDBJ whole genome shotgun (WGS) entry which is preliminary data.</text>
</comment>
<dbReference type="GO" id="GO:0016709">
    <property type="term" value="F:oxidoreductase activity, acting on paired donors, with incorporation or reduction of molecular oxygen, NAD(P)H as one donor, and incorporation of one atom of oxygen"/>
    <property type="evidence" value="ECO:0007669"/>
    <property type="project" value="InterPro"/>
</dbReference>
<dbReference type="AlphaFoldDB" id="A0A1E2UN02"/>
<dbReference type="InterPro" id="IPR012078">
    <property type="entry name" value="MP_mOase_hydro"/>
</dbReference>
<reference evidence="3 4" key="1">
    <citation type="submission" date="2016-03" db="EMBL/GenBank/DDBJ databases">
        <title>Chemosynthetic sulphur-oxidizing symbionts of marine invertebrate animals are capable of nitrogen fixation.</title>
        <authorList>
            <person name="Petersen J.M."/>
            <person name="Kemper A."/>
            <person name="Gruber-Vodicka H."/>
            <person name="Cardini U."/>
            <person name="Geest Mvander."/>
            <person name="Kleiner M."/>
            <person name="Bulgheresi S."/>
            <person name="Fussmann M."/>
            <person name="Herbold C."/>
            <person name="Seah B.K.B."/>
            <person name="Antony C.Paul."/>
            <person name="Liu D."/>
            <person name="Belitz A."/>
            <person name="Weber M."/>
        </authorList>
    </citation>
    <scope>NUCLEOTIDE SEQUENCE [LARGE SCALE GENOMIC DNA]</scope>
    <source>
        <strain evidence="3">G_D</strain>
    </source>
</reference>
<organism evidence="3 4">
    <name type="scientific">Candidatus Thiodiazotropha endoloripes</name>
    <dbReference type="NCBI Taxonomy" id="1818881"/>
    <lineage>
        <taxon>Bacteria</taxon>
        <taxon>Pseudomonadati</taxon>
        <taxon>Pseudomonadota</taxon>
        <taxon>Gammaproteobacteria</taxon>
        <taxon>Chromatiales</taxon>
        <taxon>Sedimenticolaceae</taxon>
        <taxon>Candidatus Thiodiazotropha</taxon>
    </lineage>
</organism>
<dbReference type="SUPFAM" id="SSF47240">
    <property type="entry name" value="Ferritin-like"/>
    <property type="match status" value="1"/>
</dbReference>
<protein>
    <submittedName>
        <fullName evidence="3">Phenol hydroxylase</fullName>
    </submittedName>
</protein>